<accession>A0ABT2A3X8</accession>
<sequence>MKSRYAGALVLSAGLLAAGCAQAQNTDEDMCRNGLLPSQQAFHLATVAGTAPKLYFFDDWDGCPQKGASCQTKAYVVPGDRLLLGKAHGEWTCAWYQGKSRETVGWVRNRDLVAQPDTAFQTGDWLGKWMEVYKGPGRLGISRVGDALQVAGNTRWIGQNTENFGDISGKLTVSGQHGHVGPAGGKETYECSADMARIGDYLIVHDNGQCGGLNVRFDGLYVRAR</sequence>
<keyword evidence="1" id="KW-0732">Signal</keyword>
<organism evidence="2 3">
    <name type="scientific">Massilia norwichensis</name>
    <dbReference type="NCBI Taxonomy" id="1442366"/>
    <lineage>
        <taxon>Bacteria</taxon>
        <taxon>Pseudomonadati</taxon>
        <taxon>Pseudomonadota</taxon>
        <taxon>Betaproteobacteria</taxon>
        <taxon>Burkholderiales</taxon>
        <taxon>Oxalobacteraceae</taxon>
        <taxon>Telluria group</taxon>
        <taxon>Massilia</taxon>
    </lineage>
</organism>
<reference evidence="2 3" key="1">
    <citation type="submission" date="2022-08" db="EMBL/GenBank/DDBJ databases">
        <title>Reclassification of Massilia species as members of the genera Telluria, Duganella, Pseudoduganella, Mokoshia gen. nov. and Zemynaea gen. nov. using orthogonal and non-orthogonal genome-based approaches.</title>
        <authorList>
            <person name="Bowman J.P."/>
        </authorList>
    </citation>
    <scope>NUCLEOTIDE SEQUENCE [LARGE SCALE GENOMIC DNA]</scope>
    <source>
        <strain evidence="2 3">LMG 28164</strain>
    </source>
</reference>
<evidence type="ECO:0000313" key="3">
    <source>
        <dbReference type="Proteomes" id="UP001205560"/>
    </source>
</evidence>
<feature type="signal peptide" evidence="1">
    <location>
        <begin position="1"/>
        <end position="23"/>
    </location>
</feature>
<dbReference type="Proteomes" id="UP001205560">
    <property type="component" value="Unassembled WGS sequence"/>
</dbReference>
<gene>
    <name evidence="2" type="ORF">NX782_04925</name>
</gene>
<evidence type="ECO:0000313" key="2">
    <source>
        <dbReference type="EMBL" id="MCS0588540.1"/>
    </source>
</evidence>
<protein>
    <recommendedName>
        <fullName evidence="4">Lipoprotein</fullName>
    </recommendedName>
</protein>
<dbReference type="EMBL" id="JANUGX010000004">
    <property type="protein sequence ID" value="MCS0588540.1"/>
    <property type="molecule type" value="Genomic_DNA"/>
</dbReference>
<dbReference type="RefSeq" id="WP_258844304.1">
    <property type="nucleotide sequence ID" value="NZ_JANUGX010000004.1"/>
</dbReference>
<name>A0ABT2A3X8_9BURK</name>
<evidence type="ECO:0008006" key="4">
    <source>
        <dbReference type="Google" id="ProtNLM"/>
    </source>
</evidence>
<keyword evidence="3" id="KW-1185">Reference proteome</keyword>
<feature type="chain" id="PRO_5046506570" description="Lipoprotein" evidence="1">
    <location>
        <begin position="24"/>
        <end position="225"/>
    </location>
</feature>
<proteinExistence type="predicted"/>
<dbReference type="PROSITE" id="PS51257">
    <property type="entry name" value="PROKAR_LIPOPROTEIN"/>
    <property type="match status" value="1"/>
</dbReference>
<evidence type="ECO:0000256" key="1">
    <source>
        <dbReference type="SAM" id="SignalP"/>
    </source>
</evidence>
<comment type="caution">
    <text evidence="2">The sequence shown here is derived from an EMBL/GenBank/DDBJ whole genome shotgun (WGS) entry which is preliminary data.</text>
</comment>